<dbReference type="GO" id="GO:0006260">
    <property type="term" value="P:DNA replication"/>
    <property type="evidence" value="ECO:0007669"/>
    <property type="project" value="UniProtKB-KW"/>
</dbReference>
<dbReference type="SMART" id="SM00292">
    <property type="entry name" value="BRCT"/>
    <property type="match status" value="1"/>
</dbReference>
<comment type="caution">
    <text evidence="9">The sequence shown here is derived from an EMBL/GenBank/DDBJ whole genome shotgun (WGS) entry which is preliminary data.</text>
</comment>
<organism evidence="9 10">
    <name type="scientific">Plakobranchus ocellatus</name>
    <dbReference type="NCBI Taxonomy" id="259542"/>
    <lineage>
        <taxon>Eukaryota</taxon>
        <taxon>Metazoa</taxon>
        <taxon>Spiralia</taxon>
        <taxon>Lophotrochozoa</taxon>
        <taxon>Mollusca</taxon>
        <taxon>Gastropoda</taxon>
        <taxon>Heterobranchia</taxon>
        <taxon>Euthyneura</taxon>
        <taxon>Panpulmonata</taxon>
        <taxon>Sacoglossa</taxon>
        <taxon>Placobranchoidea</taxon>
        <taxon>Plakobranchidae</taxon>
        <taxon>Plakobranchus</taxon>
    </lineage>
</organism>
<dbReference type="Gene3D" id="3.40.50.300">
    <property type="entry name" value="P-loop containing nucleotide triphosphate hydrolases"/>
    <property type="match status" value="1"/>
</dbReference>
<keyword evidence="5" id="KW-0067">ATP-binding</keyword>
<dbReference type="GO" id="GO:0005524">
    <property type="term" value="F:ATP binding"/>
    <property type="evidence" value="ECO:0007669"/>
    <property type="project" value="UniProtKB-KW"/>
</dbReference>
<feature type="compositionally biased region" description="Basic residues" evidence="7">
    <location>
        <begin position="411"/>
        <end position="420"/>
    </location>
</feature>
<evidence type="ECO:0000313" key="10">
    <source>
        <dbReference type="Proteomes" id="UP000735302"/>
    </source>
</evidence>
<feature type="compositionally biased region" description="Low complexity" evidence="7">
    <location>
        <begin position="812"/>
        <end position="821"/>
    </location>
</feature>
<evidence type="ECO:0000256" key="6">
    <source>
        <dbReference type="ARBA" id="ARBA00023242"/>
    </source>
</evidence>
<feature type="compositionally biased region" description="Acidic residues" evidence="7">
    <location>
        <begin position="74"/>
        <end position="89"/>
    </location>
</feature>
<dbReference type="PROSITE" id="PS50172">
    <property type="entry name" value="BRCT"/>
    <property type="match status" value="1"/>
</dbReference>
<dbReference type="InterPro" id="IPR003593">
    <property type="entry name" value="AAA+_ATPase"/>
</dbReference>
<dbReference type="InterPro" id="IPR003959">
    <property type="entry name" value="ATPase_AAA_core"/>
</dbReference>
<name>A0AAV4A756_9GAST</name>
<comment type="similarity">
    <text evidence="2">Belongs to the activator 1 large subunit family.</text>
</comment>
<feature type="region of interest" description="Disordered" evidence="7">
    <location>
        <begin position="1"/>
        <end position="358"/>
    </location>
</feature>
<evidence type="ECO:0000256" key="1">
    <source>
        <dbReference type="ARBA" id="ARBA00004123"/>
    </source>
</evidence>
<dbReference type="SUPFAM" id="SSF52540">
    <property type="entry name" value="P-loop containing nucleoside triphosphate hydrolases"/>
    <property type="match status" value="1"/>
</dbReference>
<dbReference type="InterPro" id="IPR001357">
    <property type="entry name" value="BRCT_dom"/>
</dbReference>
<feature type="compositionally biased region" description="Basic and acidic residues" evidence="7">
    <location>
        <begin position="268"/>
        <end position="283"/>
    </location>
</feature>
<dbReference type="GO" id="GO:0003677">
    <property type="term" value="F:DNA binding"/>
    <property type="evidence" value="ECO:0007669"/>
    <property type="project" value="TreeGrafter"/>
</dbReference>
<dbReference type="AlphaFoldDB" id="A0AAV4A756"/>
<proteinExistence type="inferred from homology"/>
<dbReference type="SUPFAM" id="SSF52113">
    <property type="entry name" value="BRCT domain"/>
    <property type="match status" value="1"/>
</dbReference>
<dbReference type="CDD" id="cd17752">
    <property type="entry name" value="BRCT_RFC1"/>
    <property type="match status" value="1"/>
</dbReference>
<feature type="compositionally biased region" description="Basic and acidic residues" evidence="7">
    <location>
        <begin position="421"/>
        <end position="432"/>
    </location>
</feature>
<evidence type="ECO:0000259" key="8">
    <source>
        <dbReference type="PROSITE" id="PS50172"/>
    </source>
</evidence>
<feature type="domain" description="BRCT" evidence="8">
    <location>
        <begin position="620"/>
        <end position="698"/>
    </location>
</feature>
<sequence>MDIRKFFGPTPPSKTANQTSKFLGDAKKNVAKADDGKKKDKGKGAKTTKSGSGEKNVKESSPKKLTVNKKLSNDVDDSIVVEDYSDEDVVQSSLDSKKNGHKSKAKPVIEKSTSKSIKSVDKKDPRVPNKSKRKKPALDSEDVIDIESIPSSGSSSAKVEKDPETPKLKNKKSSKSDLAQTKDDSESKNKKAEKKEVPVRASPRKHNSCEDDSESKKETEKKRIPLQTSPRKQSSKKDESESKNKREKPEIPLRTSPRKTSSALMEPKGSKIKAEKKEEEHSKKEKPKAYTFDSEDSESEEVLTTRRNRNGKASGKLSKRASRVLDSDSDEDPLKDSSQKPKKRKKKEAVSFVADSDEEEKKITAMDKFLIHNPKIPAKEASKTEAGVKSTPKEKPVNVADFFGDGSASRSSRKTAVAKRKHEEMEDIKAEEDIATMDLTFDEEMHDDEDFMKTLDQIDGPNVKKMKPSDSDVDGTSLKDKQQAGSLASKLAGRMKQAPPENNGTDSDNKKVTGASPVRKAESTGKTSPKKGKVYTMEVQRTKPPTVVVSPGKSKKQEVVTPMKPAPQKSVSEEKAKNEGDGVNDNDDDGFGGPKGIKGYQAFKARGGPLALGSKEIPEGEENCMEGLTFVITGVLDSIDRDDAKSLIERHGGKVTGSVSGRTSYLVVGRDPGESKIKKATQLKLKQVDEDGLFDLVRTLPGKTSKYELQAKEQMKKEASLRAEKEKEEVKRAESAKKLESFRSEKDSRYTVAQASTPSPKKQKSLFTQLKDSSDPSASKSTLTSSKIAPSPASAAKLLSQSQSPSRKDLDSSSSSTAASAPQGETQTLLWVDKHKPTSLKQIIGQQGDKSNARKLLSWLKAWHQNVIVKGLKPSGNFFNKGDGAGCRAALLSGPPGIGKTTTATLVCQELGFSYVELNASDTRSKRSLKEVVAESLDNNTLVDYTSGGSSGISGQSHCLIMDEVDGMAGNEDRGGLQELVQLIKRSKIPIICICNDRNSMKMRTLSNYCLDLRFQRPRVEQIKGAMMSLAFKEGLKIPPAALNEIILASNHDIRQVKKTYWFGLL</sequence>
<evidence type="ECO:0000256" key="3">
    <source>
        <dbReference type="ARBA" id="ARBA00022705"/>
    </source>
</evidence>
<feature type="compositionally biased region" description="Basic and acidic residues" evidence="7">
    <location>
        <begin position="107"/>
        <end position="127"/>
    </location>
</feature>
<feature type="compositionally biased region" description="Low complexity" evidence="7">
    <location>
        <begin position="785"/>
        <end position="805"/>
    </location>
</feature>
<dbReference type="InterPro" id="IPR027417">
    <property type="entry name" value="P-loop_NTPase"/>
</dbReference>
<comment type="subcellular location">
    <subcellularLocation>
        <location evidence="1">Nucleus</location>
    </subcellularLocation>
</comment>
<dbReference type="FunFam" id="3.40.50.300:FF:000395">
    <property type="entry name" value="Replication factor C subunit 1"/>
    <property type="match status" value="1"/>
</dbReference>
<evidence type="ECO:0000256" key="2">
    <source>
        <dbReference type="ARBA" id="ARBA00006116"/>
    </source>
</evidence>
<feature type="compositionally biased region" description="Polar residues" evidence="7">
    <location>
        <begin position="751"/>
        <end position="784"/>
    </location>
</feature>
<accession>A0AAV4A756</accession>
<dbReference type="Pfam" id="PF00533">
    <property type="entry name" value="BRCT"/>
    <property type="match status" value="1"/>
</dbReference>
<feature type="compositionally biased region" description="Basic and acidic residues" evidence="7">
    <location>
        <begin position="214"/>
        <end position="223"/>
    </location>
</feature>
<keyword evidence="3" id="KW-0235">DNA replication</keyword>
<feature type="compositionally biased region" description="Basic and acidic residues" evidence="7">
    <location>
        <begin position="571"/>
        <end position="580"/>
    </location>
</feature>
<evidence type="ECO:0000256" key="4">
    <source>
        <dbReference type="ARBA" id="ARBA00022741"/>
    </source>
</evidence>
<feature type="compositionally biased region" description="Basic and acidic residues" evidence="7">
    <location>
        <begin position="718"/>
        <end position="749"/>
    </location>
</feature>
<feature type="region of interest" description="Disordered" evidence="7">
    <location>
        <begin position="379"/>
        <end position="433"/>
    </location>
</feature>
<dbReference type="FunFam" id="3.40.50.10190:FF:000001">
    <property type="entry name" value="Replication factor C subunit 1"/>
    <property type="match status" value="1"/>
</dbReference>
<feature type="compositionally biased region" description="Basic and acidic residues" evidence="7">
    <location>
        <begin position="24"/>
        <end position="38"/>
    </location>
</feature>
<dbReference type="Proteomes" id="UP000735302">
    <property type="component" value="Unassembled WGS sequence"/>
</dbReference>
<dbReference type="CDD" id="cd00009">
    <property type="entry name" value="AAA"/>
    <property type="match status" value="1"/>
</dbReference>
<feature type="region of interest" description="Disordered" evidence="7">
    <location>
        <begin position="452"/>
        <end position="600"/>
    </location>
</feature>
<keyword evidence="10" id="KW-1185">Reference proteome</keyword>
<reference evidence="9 10" key="1">
    <citation type="journal article" date="2021" name="Elife">
        <title>Chloroplast acquisition without the gene transfer in kleptoplastic sea slugs, Plakobranchus ocellatus.</title>
        <authorList>
            <person name="Maeda T."/>
            <person name="Takahashi S."/>
            <person name="Yoshida T."/>
            <person name="Shimamura S."/>
            <person name="Takaki Y."/>
            <person name="Nagai Y."/>
            <person name="Toyoda A."/>
            <person name="Suzuki Y."/>
            <person name="Arimoto A."/>
            <person name="Ishii H."/>
            <person name="Satoh N."/>
            <person name="Nishiyama T."/>
            <person name="Hasebe M."/>
            <person name="Maruyama T."/>
            <person name="Minagawa J."/>
            <person name="Obokata J."/>
            <person name="Shigenobu S."/>
        </authorList>
    </citation>
    <scope>NUCLEOTIDE SEQUENCE [LARGE SCALE GENOMIC DNA]</scope>
</reference>
<evidence type="ECO:0000313" key="9">
    <source>
        <dbReference type="EMBL" id="GFO03985.1"/>
    </source>
</evidence>
<dbReference type="Pfam" id="PF00004">
    <property type="entry name" value="AAA"/>
    <property type="match status" value="1"/>
</dbReference>
<keyword evidence="4" id="KW-0547">Nucleotide-binding</keyword>
<dbReference type="PANTHER" id="PTHR23389">
    <property type="entry name" value="CHROMOSOME TRANSMISSION FIDELITY FACTOR 18"/>
    <property type="match status" value="1"/>
</dbReference>
<dbReference type="GO" id="GO:0005634">
    <property type="term" value="C:nucleus"/>
    <property type="evidence" value="ECO:0007669"/>
    <property type="project" value="UniProtKB-SubCell"/>
</dbReference>
<dbReference type="Pfam" id="PF25361">
    <property type="entry name" value="AAA_lid_RFC1"/>
    <property type="match status" value="1"/>
</dbReference>
<dbReference type="PANTHER" id="PTHR23389:SF6">
    <property type="entry name" value="REPLICATION FACTOR C SUBUNIT 1"/>
    <property type="match status" value="1"/>
</dbReference>
<feature type="compositionally biased region" description="Basic and acidic residues" evidence="7">
    <location>
        <begin position="235"/>
        <end position="251"/>
    </location>
</feature>
<dbReference type="Gene3D" id="3.40.50.10190">
    <property type="entry name" value="BRCT domain"/>
    <property type="match status" value="1"/>
</dbReference>
<dbReference type="GO" id="GO:0016887">
    <property type="term" value="F:ATP hydrolysis activity"/>
    <property type="evidence" value="ECO:0007669"/>
    <property type="project" value="InterPro"/>
</dbReference>
<dbReference type="InterPro" id="IPR036420">
    <property type="entry name" value="BRCT_dom_sf"/>
</dbReference>
<feature type="compositionally biased region" description="Basic and acidic residues" evidence="7">
    <location>
        <begin position="180"/>
        <end position="198"/>
    </location>
</feature>
<feature type="region of interest" description="Disordered" evidence="7">
    <location>
        <begin position="718"/>
        <end position="830"/>
    </location>
</feature>
<keyword evidence="6" id="KW-0539">Nucleus</keyword>
<evidence type="ECO:0000256" key="5">
    <source>
        <dbReference type="ARBA" id="ARBA00022840"/>
    </source>
</evidence>
<dbReference type="Gene3D" id="1.10.8.60">
    <property type="match status" value="1"/>
</dbReference>
<dbReference type="EMBL" id="BLXT01003734">
    <property type="protein sequence ID" value="GFO03985.1"/>
    <property type="molecule type" value="Genomic_DNA"/>
</dbReference>
<dbReference type="SMART" id="SM00382">
    <property type="entry name" value="AAA"/>
    <property type="match status" value="1"/>
</dbReference>
<evidence type="ECO:0000256" key="7">
    <source>
        <dbReference type="SAM" id="MobiDB-lite"/>
    </source>
</evidence>
<feature type="compositionally biased region" description="Basic and acidic residues" evidence="7">
    <location>
        <begin position="158"/>
        <end position="167"/>
    </location>
</feature>
<protein>
    <submittedName>
        <fullName evidence="9">Replication factor c subunit 1</fullName>
    </submittedName>
</protein>
<gene>
    <name evidence="9" type="ORF">PoB_003049000</name>
</gene>